<feature type="transmembrane region" description="Helical" evidence="7">
    <location>
        <begin position="283"/>
        <end position="311"/>
    </location>
</feature>
<sequence length="620" mass="68117">MNWNQIDIWIVVGYLLLMLVIAFWHRKFASSSMDNFFLGGRQIPGWMNGISYTSALVSPDAATGYGGLAVATGGFICWWYLSRFGFALFLGGVLFAFFWRRLNLFTTLEFYDLRFAPRAAAAMRLWIAIRTSLIAMPAWTGITLLAAYKIMGPAFNLSKIETLALVVPISLLFVFSSGYKGVVVSNLIQMVIFLIGTTTLLILTVSHFGGPAEMVETITNQFGADSAEILGITPPVDHSVFPLAAAMGWLVGQSIGYGGDAAPMGGAMEGQRILSTRSPSEALTMYVVTALSMFILLLLVTLPCISAAVLWPELRQTGADRELVYGRLMKMLLPVGGMGLMVAAMLAATMSTVGDNLNFGSQVLVSDIYRRWVVRSAKEGHYMHAGKVGMVIILALSVAVVFNVLVITDVAIFMLSLSAAELPANWAQWWWWRFNGPARIAASFGGAAIFCIVVLGPRFLGYLGISWADVLLIPWYWQTLLVMGLNTILWVTVALATKPDPEHLLRSFYIKARPLGWWTPFKGLGQSSDVYPIKPLIRGVVIAFAGAASVSLFILGLTELWFARYLAGASKVFLGVIVFNIFWIQAKKYLIFLNKRSAGNIQTELVRKGARTQVLKKSEQ</sequence>
<accession>A0ABW4ZRK7</accession>
<evidence type="ECO:0000256" key="6">
    <source>
        <dbReference type="RuleBase" id="RU362091"/>
    </source>
</evidence>
<dbReference type="PROSITE" id="PS50283">
    <property type="entry name" value="NA_SOLUT_SYMP_3"/>
    <property type="match status" value="1"/>
</dbReference>
<dbReference type="InterPro" id="IPR001734">
    <property type="entry name" value="Na/solute_symporter"/>
</dbReference>
<feature type="transmembrane region" description="Helical" evidence="7">
    <location>
        <begin position="562"/>
        <end position="586"/>
    </location>
</feature>
<reference evidence="9" key="1">
    <citation type="journal article" date="2019" name="Int. J. Syst. Evol. Microbiol.">
        <title>The Global Catalogue of Microorganisms (GCM) 10K type strain sequencing project: providing services to taxonomists for standard genome sequencing and annotation.</title>
        <authorList>
            <consortium name="The Broad Institute Genomics Platform"/>
            <consortium name="The Broad Institute Genome Sequencing Center for Infectious Disease"/>
            <person name="Wu L."/>
            <person name="Ma J."/>
        </authorList>
    </citation>
    <scope>NUCLEOTIDE SEQUENCE [LARGE SCALE GENOMIC DNA]</scope>
    <source>
        <strain evidence="9">KCTC 42217</strain>
    </source>
</reference>
<dbReference type="EMBL" id="JBHUHZ010000005">
    <property type="protein sequence ID" value="MFD2164550.1"/>
    <property type="molecule type" value="Genomic_DNA"/>
</dbReference>
<dbReference type="Gene3D" id="1.20.1730.10">
    <property type="entry name" value="Sodium/glucose cotransporter"/>
    <property type="match status" value="1"/>
</dbReference>
<evidence type="ECO:0000256" key="3">
    <source>
        <dbReference type="ARBA" id="ARBA00022692"/>
    </source>
</evidence>
<protein>
    <recommendedName>
        <fullName evidence="10">Na+/proline symporter</fullName>
    </recommendedName>
</protein>
<feature type="transmembrane region" description="Helical" evidence="7">
    <location>
        <begin position="187"/>
        <end position="208"/>
    </location>
</feature>
<feature type="transmembrane region" description="Helical" evidence="7">
    <location>
        <begin position="87"/>
        <end position="104"/>
    </location>
</feature>
<dbReference type="PANTHER" id="PTHR11819">
    <property type="entry name" value="SOLUTE CARRIER FAMILY 5"/>
    <property type="match status" value="1"/>
</dbReference>
<evidence type="ECO:0000256" key="1">
    <source>
        <dbReference type="ARBA" id="ARBA00004141"/>
    </source>
</evidence>
<keyword evidence="5 7" id="KW-0472">Membrane</keyword>
<gene>
    <name evidence="8" type="ORF">ACFSJU_19245</name>
</gene>
<keyword evidence="3 7" id="KW-0812">Transmembrane</keyword>
<keyword evidence="4 7" id="KW-1133">Transmembrane helix</keyword>
<dbReference type="RefSeq" id="WP_255905557.1">
    <property type="nucleotide sequence ID" value="NZ_JAFMZO010000006.1"/>
</dbReference>
<evidence type="ECO:0000256" key="5">
    <source>
        <dbReference type="ARBA" id="ARBA00023136"/>
    </source>
</evidence>
<dbReference type="InterPro" id="IPR038377">
    <property type="entry name" value="Na/Glc_symporter_sf"/>
</dbReference>
<evidence type="ECO:0000256" key="7">
    <source>
        <dbReference type="SAM" id="Phobius"/>
    </source>
</evidence>
<dbReference type="PANTHER" id="PTHR11819:SF77">
    <property type="entry name" value="SODIUM_GLUCOSE COTRANSPORT PROTEIN"/>
    <property type="match status" value="1"/>
</dbReference>
<feature type="transmembrane region" description="Helical" evidence="7">
    <location>
        <begin position="154"/>
        <end position="175"/>
    </location>
</feature>
<feature type="transmembrane region" description="Helical" evidence="7">
    <location>
        <begin position="6"/>
        <end position="24"/>
    </location>
</feature>
<evidence type="ECO:0000313" key="9">
    <source>
        <dbReference type="Proteomes" id="UP001597387"/>
    </source>
</evidence>
<feature type="transmembrane region" description="Helical" evidence="7">
    <location>
        <begin position="332"/>
        <end position="353"/>
    </location>
</feature>
<proteinExistence type="inferred from homology"/>
<feature type="transmembrane region" description="Helical" evidence="7">
    <location>
        <begin position="475"/>
        <end position="496"/>
    </location>
</feature>
<feature type="transmembrane region" description="Helical" evidence="7">
    <location>
        <begin position="536"/>
        <end position="556"/>
    </location>
</feature>
<keyword evidence="9" id="KW-1185">Reference proteome</keyword>
<name>A0ABW4ZRK7_9SPHI</name>
<dbReference type="Pfam" id="PF00474">
    <property type="entry name" value="SSF"/>
    <property type="match status" value="1"/>
</dbReference>
<dbReference type="Proteomes" id="UP001597387">
    <property type="component" value="Unassembled WGS sequence"/>
</dbReference>
<feature type="transmembrane region" description="Helical" evidence="7">
    <location>
        <begin position="388"/>
        <end position="415"/>
    </location>
</feature>
<feature type="transmembrane region" description="Helical" evidence="7">
    <location>
        <begin position="125"/>
        <end position="148"/>
    </location>
</feature>
<comment type="subcellular location">
    <subcellularLocation>
        <location evidence="1">Membrane</location>
        <topology evidence="1">Multi-pass membrane protein</topology>
    </subcellularLocation>
</comment>
<feature type="transmembrane region" description="Helical" evidence="7">
    <location>
        <begin position="436"/>
        <end position="455"/>
    </location>
</feature>
<evidence type="ECO:0008006" key="10">
    <source>
        <dbReference type="Google" id="ProtNLM"/>
    </source>
</evidence>
<comment type="similarity">
    <text evidence="2 6">Belongs to the sodium:solute symporter (SSF) (TC 2.A.21) family.</text>
</comment>
<evidence type="ECO:0000256" key="2">
    <source>
        <dbReference type="ARBA" id="ARBA00006434"/>
    </source>
</evidence>
<evidence type="ECO:0000256" key="4">
    <source>
        <dbReference type="ARBA" id="ARBA00022989"/>
    </source>
</evidence>
<organism evidence="8 9">
    <name type="scientific">Paradesertivirga mongoliensis</name>
    <dbReference type="NCBI Taxonomy" id="2100740"/>
    <lineage>
        <taxon>Bacteria</taxon>
        <taxon>Pseudomonadati</taxon>
        <taxon>Bacteroidota</taxon>
        <taxon>Sphingobacteriia</taxon>
        <taxon>Sphingobacteriales</taxon>
        <taxon>Sphingobacteriaceae</taxon>
        <taxon>Paradesertivirga</taxon>
    </lineage>
</organism>
<evidence type="ECO:0000313" key="8">
    <source>
        <dbReference type="EMBL" id="MFD2164550.1"/>
    </source>
</evidence>
<comment type="caution">
    <text evidence="8">The sequence shown here is derived from an EMBL/GenBank/DDBJ whole genome shotgun (WGS) entry which is preliminary data.</text>
</comment>